<keyword evidence="3" id="KW-1185">Reference proteome</keyword>
<dbReference type="AlphaFoldDB" id="T0S7X7"/>
<name>T0S7X7_SAPDV</name>
<dbReference type="RefSeq" id="XP_008607716.1">
    <property type="nucleotide sequence ID" value="XM_008609494.1"/>
</dbReference>
<sequence length="574" mass="64566">MESSKVGPTSELVRAAKKPPRFKRHRTALAISLIMLTNLASLPLKAYLSEPWPWDIDPNIPTLPSNFTAFNTSALARYQRLYNRISLPLGATFGVNTTHSVHVLRMTVQTANTPAMSADDCHRHFLVGLPGSIYFGESMRSLLCEFAATDHNDTSWNHRGICGHTRMLTINLGEACIWLVAGDDMLGRDTTGTYTLYYVLRIYSYPEWLWLKLLYRLCLTCYVLLLLWRRYYGPYVQLERVLAVHGHRTDLKNAGAWRYVVVLGDPTALVLMNSNVAVAFLLDIWISSDTLGVAILQSSQNQDIPLLLISFLYLSRVVWIAYAAICLVSRWLKRCGNEHRFSQVDPTLLAVVVSIYGPLLTWLGSNVSFFLSTYSYLLECLLTDQDKAIEVFPVAVFYMVLMGSMPLLYGFGAPYLRPRKVAPLSRSFYTSWRNNNFKNRLLLAALGVHRWRKDDDDDLVSLGGTLYSILELNPKYQASPAICSRAADVFLLCYENDVLQAKIRLSLMCSLDGAASRHHAAIPDAASPSRYIVNELKRPLAQTFASVTLGKPLRTSIASPLSIARPTVQSQWCM</sequence>
<keyword evidence="1" id="KW-0812">Transmembrane</keyword>
<feature type="transmembrane region" description="Helical" evidence="1">
    <location>
        <begin position="348"/>
        <end position="371"/>
    </location>
</feature>
<dbReference type="VEuPathDB" id="FungiDB:SDRG_03850"/>
<feature type="transmembrane region" description="Helical" evidence="1">
    <location>
        <begin position="306"/>
        <end position="328"/>
    </location>
</feature>
<accession>T0S7X7</accession>
<dbReference type="OrthoDB" id="73003at2759"/>
<evidence type="ECO:0000313" key="3">
    <source>
        <dbReference type="Proteomes" id="UP000030762"/>
    </source>
</evidence>
<dbReference type="InParanoid" id="T0S7X7"/>
<protein>
    <submittedName>
        <fullName evidence="2">Uncharacterized protein</fullName>
    </submittedName>
</protein>
<gene>
    <name evidence="2" type="ORF">SDRG_03850</name>
</gene>
<dbReference type="GeneID" id="19944577"/>
<reference evidence="2 3" key="1">
    <citation type="submission" date="2012-04" db="EMBL/GenBank/DDBJ databases">
        <title>The Genome Sequence of Saprolegnia declina VS20.</title>
        <authorList>
            <consortium name="The Broad Institute Genome Sequencing Platform"/>
            <person name="Russ C."/>
            <person name="Nusbaum C."/>
            <person name="Tyler B."/>
            <person name="van West P."/>
            <person name="Dieguez-Uribeondo J."/>
            <person name="de Bruijn I."/>
            <person name="Tripathy S."/>
            <person name="Jiang R."/>
            <person name="Young S.K."/>
            <person name="Zeng Q."/>
            <person name="Gargeya S."/>
            <person name="Fitzgerald M."/>
            <person name="Haas B."/>
            <person name="Abouelleil A."/>
            <person name="Alvarado L."/>
            <person name="Arachchi H.M."/>
            <person name="Berlin A."/>
            <person name="Chapman S.B."/>
            <person name="Goldberg J."/>
            <person name="Griggs A."/>
            <person name="Gujja S."/>
            <person name="Hansen M."/>
            <person name="Howarth C."/>
            <person name="Imamovic A."/>
            <person name="Larimer J."/>
            <person name="McCowen C."/>
            <person name="Montmayeur A."/>
            <person name="Murphy C."/>
            <person name="Neiman D."/>
            <person name="Pearson M."/>
            <person name="Priest M."/>
            <person name="Roberts A."/>
            <person name="Saif S."/>
            <person name="Shea T."/>
            <person name="Sisk P."/>
            <person name="Sykes S."/>
            <person name="Wortman J."/>
            <person name="Nusbaum C."/>
            <person name="Birren B."/>
        </authorList>
    </citation>
    <scope>NUCLEOTIDE SEQUENCE [LARGE SCALE GENOMIC DNA]</scope>
    <source>
        <strain evidence="2 3">VS20</strain>
    </source>
</reference>
<feature type="transmembrane region" description="Helical" evidence="1">
    <location>
        <begin position="391"/>
        <end position="416"/>
    </location>
</feature>
<dbReference type="EMBL" id="JH767140">
    <property type="protein sequence ID" value="EQC38892.1"/>
    <property type="molecule type" value="Genomic_DNA"/>
</dbReference>
<dbReference type="Proteomes" id="UP000030762">
    <property type="component" value="Unassembled WGS sequence"/>
</dbReference>
<dbReference type="OMA" id="INHRRND"/>
<organism evidence="2 3">
    <name type="scientific">Saprolegnia diclina (strain VS20)</name>
    <dbReference type="NCBI Taxonomy" id="1156394"/>
    <lineage>
        <taxon>Eukaryota</taxon>
        <taxon>Sar</taxon>
        <taxon>Stramenopiles</taxon>
        <taxon>Oomycota</taxon>
        <taxon>Saprolegniomycetes</taxon>
        <taxon>Saprolegniales</taxon>
        <taxon>Saprolegniaceae</taxon>
        <taxon>Saprolegnia</taxon>
    </lineage>
</organism>
<feature type="transmembrane region" description="Helical" evidence="1">
    <location>
        <begin position="208"/>
        <end position="228"/>
    </location>
</feature>
<keyword evidence="1" id="KW-0472">Membrane</keyword>
<evidence type="ECO:0000313" key="2">
    <source>
        <dbReference type="EMBL" id="EQC38892.1"/>
    </source>
</evidence>
<proteinExistence type="predicted"/>
<keyword evidence="1" id="KW-1133">Transmembrane helix</keyword>
<feature type="transmembrane region" description="Helical" evidence="1">
    <location>
        <begin position="268"/>
        <end position="286"/>
    </location>
</feature>
<evidence type="ECO:0000256" key="1">
    <source>
        <dbReference type="SAM" id="Phobius"/>
    </source>
</evidence>